<feature type="domain" description="Type I restriction modification DNA specificity" evidence="5">
    <location>
        <begin position="220"/>
        <end position="386"/>
    </location>
</feature>
<reference evidence="6 7" key="1">
    <citation type="journal article" date="2016" name="C (Basel)">
        <title>Selective Growth of and Electricity Production by Marine Exoelectrogenic Bacteria in Self-Aggregated Hydrogel of Microbially Reduced Graphene Oxide.</title>
        <authorList>
            <person name="Yoshida N."/>
            <person name="Goto Y."/>
            <person name="Miyata Y."/>
        </authorList>
    </citation>
    <scope>NUCLEOTIDE SEQUENCE [LARGE SCALE GENOMIC DNA]</scope>
    <source>
        <strain evidence="6 7">NIT-T3</strain>
    </source>
</reference>
<evidence type="ECO:0000256" key="2">
    <source>
        <dbReference type="ARBA" id="ARBA00022747"/>
    </source>
</evidence>
<gene>
    <name evidence="6" type="primary">hsdS</name>
    <name evidence="6" type="ORF">DESUT3_23880</name>
</gene>
<dbReference type="GO" id="GO:0004519">
    <property type="term" value="F:endonuclease activity"/>
    <property type="evidence" value="ECO:0007669"/>
    <property type="project" value="UniProtKB-KW"/>
</dbReference>
<keyword evidence="4" id="KW-0175">Coiled coil</keyword>
<reference evidence="6 7" key="2">
    <citation type="journal article" date="2021" name="Int. J. Syst. Evol. Microbiol.">
        <title>Isolation and Polyphasic Characterization of Desulfuromonas versatilis sp. Nov., an Electrogenic Bacteria Capable of Versatile Metabolism Isolated from a Graphene Oxide-Reducing Enrichment Culture.</title>
        <authorList>
            <person name="Xie L."/>
            <person name="Yoshida N."/>
            <person name="Ishii S."/>
            <person name="Meng L."/>
        </authorList>
    </citation>
    <scope>NUCLEOTIDE SEQUENCE [LARGE SCALE GENOMIC DNA]</scope>
    <source>
        <strain evidence="6 7">NIT-T3</strain>
    </source>
</reference>
<dbReference type="InterPro" id="IPR000055">
    <property type="entry name" value="Restrct_endonuc_typeI_TRD"/>
</dbReference>
<keyword evidence="2" id="KW-0680">Restriction system</keyword>
<evidence type="ECO:0000313" key="6">
    <source>
        <dbReference type="EMBL" id="BCR05319.1"/>
    </source>
</evidence>
<evidence type="ECO:0000259" key="5">
    <source>
        <dbReference type="Pfam" id="PF01420"/>
    </source>
</evidence>
<dbReference type="Pfam" id="PF01420">
    <property type="entry name" value="Methylase_S"/>
    <property type="match status" value="2"/>
</dbReference>
<comment type="similarity">
    <text evidence="1">Belongs to the type-I restriction system S methylase family.</text>
</comment>
<dbReference type="PANTHER" id="PTHR43140:SF1">
    <property type="entry name" value="TYPE I RESTRICTION ENZYME ECOKI SPECIFICITY SUBUNIT"/>
    <property type="match status" value="1"/>
</dbReference>
<dbReference type="RefSeq" id="WP_221248751.1">
    <property type="nucleotide sequence ID" value="NZ_AP024355.1"/>
</dbReference>
<accession>A0ABM8HTL2</accession>
<dbReference type="EMBL" id="AP024355">
    <property type="protein sequence ID" value="BCR05319.1"/>
    <property type="molecule type" value="Genomic_DNA"/>
</dbReference>
<dbReference type="PANTHER" id="PTHR43140">
    <property type="entry name" value="TYPE-1 RESTRICTION ENZYME ECOKI SPECIFICITY PROTEIN"/>
    <property type="match status" value="1"/>
</dbReference>
<evidence type="ECO:0000256" key="3">
    <source>
        <dbReference type="ARBA" id="ARBA00023125"/>
    </source>
</evidence>
<dbReference type="Gene3D" id="3.90.220.20">
    <property type="entry name" value="DNA methylase specificity domains"/>
    <property type="match status" value="2"/>
</dbReference>
<dbReference type="SUPFAM" id="SSF116734">
    <property type="entry name" value="DNA methylase specificity domain"/>
    <property type="match status" value="2"/>
</dbReference>
<evidence type="ECO:0000313" key="7">
    <source>
        <dbReference type="Proteomes" id="UP001319827"/>
    </source>
</evidence>
<keyword evidence="6" id="KW-0378">Hydrolase</keyword>
<keyword evidence="7" id="KW-1185">Reference proteome</keyword>
<name>A0ABM8HTL2_9BACT</name>
<organism evidence="6 7">
    <name type="scientific">Desulfuromonas versatilis</name>
    <dbReference type="NCBI Taxonomy" id="2802975"/>
    <lineage>
        <taxon>Bacteria</taxon>
        <taxon>Pseudomonadati</taxon>
        <taxon>Thermodesulfobacteriota</taxon>
        <taxon>Desulfuromonadia</taxon>
        <taxon>Desulfuromonadales</taxon>
        <taxon>Desulfuromonadaceae</taxon>
        <taxon>Desulfuromonas</taxon>
    </lineage>
</organism>
<keyword evidence="3" id="KW-0238">DNA-binding</keyword>
<protein>
    <submittedName>
        <fullName evidence="6">Type I restriction endonuclease EcoKI subunit S</fullName>
    </submittedName>
</protein>
<keyword evidence="6" id="KW-0540">Nuclease</keyword>
<feature type="domain" description="Type I restriction modification DNA specificity" evidence="5">
    <location>
        <begin position="49"/>
        <end position="167"/>
    </location>
</feature>
<evidence type="ECO:0000256" key="4">
    <source>
        <dbReference type="SAM" id="Coils"/>
    </source>
</evidence>
<sequence>MSDVLPDAWELTEIGSLTVPTEQRVPLKGEAFTYVDISSIDRETKRIATPQTLNGDNAPSRARKGIMQGDVLVSMTRPNLNAVAMVPKELDGEIASTGFEVLRAKLVDPRWLFHYVRTPIFVDAMSSKVQGALYPAIKSKDVREFQIPLPPLNEQKRIADKLDTLLMRVTACQERLDRVPLILKKFRQAVLAAATSGALTEDWRGGSEFTVSHKVFSELVADARTGLVRSSKEQSSSGQYDYFKMNNIDNEWGHEKENLVRVNATNSEVDNHRLKNGDLLFNTRNSLELVGKSCVFMNYSNDSVVYNNNILRIRFHKNINPHYINIWLRSPKGSDVLNGIKSATTSVAAIYQKKLMAINIQLPNFDEQKEIANRVEKLFALADRLEARYTTARKQVDKLSSALLAKAFRGELIEQDPNDEAASVLLERIKAEAAKAPPVKRTRGRKKS</sequence>
<dbReference type="Proteomes" id="UP001319827">
    <property type="component" value="Chromosome"/>
</dbReference>
<evidence type="ECO:0000256" key="1">
    <source>
        <dbReference type="ARBA" id="ARBA00010923"/>
    </source>
</evidence>
<keyword evidence="6" id="KW-0255">Endonuclease</keyword>
<proteinExistence type="inferred from homology"/>
<feature type="coiled-coil region" evidence="4">
    <location>
        <begin position="368"/>
        <end position="402"/>
    </location>
</feature>
<dbReference type="InterPro" id="IPR044946">
    <property type="entry name" value="Restrct_endonuc_typeI_TRD_sf"/>
</dbReference>
<dbReference type="InterPro" id="IPR051212">
    <property type="entry name" value="Type-I_RE_S_subunit"/>
</dbReference>